<dbReference type="PANTHER" id="PTHR43205">
    <property type="entry name" value="PROSTAGLANDIN REDUCTASE"/>
    <property type="match status" value="1"/>
</dbReference>
<dbReference type="FunFam" id="3.40.50.720:FF:000121">
    <property type="entry name" value="Prostaglandin reductase 2"/>
    <property type="match status" value="1"/>
</dbReference>
<dbReference type="STRING" id="128403.WA1_47815"/>
<dbReference type="InterPro" id="IPR045010">
    <property type="entry name" value="MDR_fam"/>
</dbReference>
<organism evidence="3 4">
    <name type="scientific">Scytonema hofmannii PCC 7110</name>
    <dbReference type="NCBI Taxonomy" id="128403"/>
    <lineage>
        <taxon>Bacteria</taxon>
        <taxon>Bacillati</taxon>
        <taxon>Cyanobacteriota</taxon>
        <taxon>Cyanophyceae</taxon>
        <taxon>Nostocales</taxon>
        <taxon>Scytonemataceae</taxon>
        <taxon>Scytonema</taxon>
    </lineage>
</organism>
<name>A0A139WY08_9CYAN</name>
<dbReference type="Pfam" id="PF16884">
    <property type="entry name" value="ADH_N_2"/>
    <property type="match status" value="1"/>
</dbReference>
<feature type="domain" description="Enoyl reductase (ER)" evidence="2">
    <location>
        <begin position="17"/>
        <end position="336"/>
    </location>
</feature>
<dbReference type="Gene3D" id="3.40.50.720">
    <property type="entry name" value="NAD(P)-binding Rossmann-like Domain"/>
    <property type="match status" value="1"/>
</dbReference>
<dbReference type="InterPro" id="IPR036291">
    <property type="entry name" value="NAD(P)-bd_dom_sf"/>
</dbReference>
<dbReference type="Pfam" id="PF00107">
    <property type="entry name" value="ADH_zinc_N"/>
    <property type="match status" value="1"/>
</dbReference>
<dbReference type="Gene3D" id="3.90.180.10">
    <property type="entry name" value="Medium-chain alcohol dehydrogenases, catalytic domain"/>
    <property type="match status" value="1"/>
</dbReference>
<keyword evidence="4" id="KW-1185">Reference proteome</keyword>
<evidence type="ECO:0000313" key="3">
    <source>
        <dbReference type="EMBL" id="KYC37329.1"/>
    </source>
</evidence>
<evidence type="ECO:0000259" key="2">
    <source>
        <dbReference type="SMART" id="SM00829"/>
    </source>
</evidence>
<proteinExistence type="predicted"/>
<accession>A0A139WY08</accession>
<dbReference type="RefSeq" id="WP_017747473.1">
    <property type="nucleotide sequence ID" value="NZ_KQ976354.1"/>
</dbReference>
<dbReference type="SUPFAM" id="SSF51735">
    <property type="entry name" value="NAD(P)-binding Rossmann-fold domains"/>
    <property type="match status" value="1"/>
</dbReference>
<keyword evidence="1" id="KW-0560">Oxidoreductase</keyword>
<gene>
    <name evidence="3" type="ORF">WA1_47815</name>
</gene>
<dbReference type="OrthoDB" id="9805663at2"/>
<sequence length="344" mass="37305">MKIGINRQFRLAVRPVGNIKESDFEYLEQPIPSPSDGEVLVRTIYLSLDPTNRIWMSDMPQYMPPVEIGHVMRGVVIGVVEESKNPNFQQGDLVSGVLGWQDYAIALGNTGKGITKLPHPLPAPLTAFTGPLGFTGYTAYFGLLDIGQPKAGETVVVSAASGAVGSVAGQIAKIKGCRVVGITGSDEKCQCLTQELGFDEAINYKTEDLETALARSCPNGIDVYFDNVGGSILDAVLTKVNLHARIPVCGLISTYNATEPVPGPYNFSQILMKRVRLEGFIILDYYPQLSLAIRDLGQWLNEGKLKYAVEIVEGLENAPSAILKLFDGNKKGKLVVKVSEEPTF</sequence>
<dbReference type="InterPro" id="IPR041694">
    <property type="entry name" value="ADH_N_2"/>
</dbReference>
<dbReference type="SMART" id="SM00829">
    <property type="entry name" value="PKS_ER"/>
    <property type="match status" value="1"/>
</dbReference>
<protein>
    <submittedName>
        <fullName evidence="3">NADP-dependent oxidoreductase</fullName>
    </submittedName>
</protein>
<dbReference type="SUPFAM" id="SSF50129">
    <property type="entry name" value="GroES-like"/>
    <property type="match status" value="1"/>
</dbReference>
<dbReference type="Proteomes" id="UP000076925">
    <property type="component" value="Unassembled WGS sequence"/>
</dbReference>
<reference evidence="3 4" key="1">
    <citation type="journal article" date="2013" name="Genome Biol. Evol.">
        <title>Genomes of Stigonematalean cyanobacteria (subsection V) and the evolution of oxygenic photosynthesis from prokaryotes to plastids.</title>
        <authorList>
            <person name="Dagan T."/>
            <person name="Roettger M."/>
            <person name="Stucken K."/>
            <person name="Landan G."/>
            <person name="Koch R."/>
            <person name="Major P."/>
            <person name="Gould S.B."/>
            <person name="Goremykin V.V."/>
            <person name="Rippka R."/>
            <person name="Tandeau de Marsac N."/>
            <person name="Gugger M."/>
            <person name="Lockhart P.J."/>
            <person name="Allen J.F."/>
            <person name="Brune I."/>
            <person name="Maus I."/>
            <person name="Puhler A."/>
            <person name="Martin W.F."/>
        </authorList>
    </citation>
    <scope>NUCLEOTIDE SEQUENCE [LARGE SCALE GENOMIC DNA]</scope>
    <source>
        <strain evidence="3 4">PCC 7110</strain>
    </source>
</reference>
<dbReference type="AlphaFoldDB" id="A0A139WY08"/>
<evidence type="ECO:0000313" key="4">
    <source>
        <dbReference type="Proteomes" id="UP000076925"/>
    </source>
</evidence>
<dbReference type="InterPro" id="IPR011032">
    <property type="entry name" value="GroES-like_sf"/>
</dbReference>
<dbReference type="CDD" id="cd05288">
    <property type="entry name" value="PGDH"/>
    <property type="match status" value="1"/>
</dbReference>
<dbReference type="InterPro" id="IPR020843">
    <property type="entry name" value="ER"/>
</dbReference>
<dbReference type="InterPro" id="IPR013149">
    <property type="entry name" value="ADH-like_C"/>
</dbReference>
<comment type="caution">
    <text evidence="3">The sequence shown here is derived from an EMBL/GenBank/DDBJ whole genome shotgun (WGS) entry which is preliminary data.</text>
</comment>
<dbReference type="GO" id="GO:0016628">
    <property type="term" value="F:oxidoreductase activity, acting on the CH-CH group of donors, NAD or NADP as acceptor"/>
    <property type="evidence" value="ECO:0007669"/>
    <property type="project" value="InterPro"/>
</dbReference>
<dbReference type="EMBL" id="ANNX02000047">
    <property type="protein sequence ID" value="KYC37329.1"/>
    <property type="molecule type" value="Genomic_DNA"/>
</dbReference>
<evidence type="ECO:0000256" key="1">
    <source>
        <dbReference type="ARBA" id="ARBA00023002"/>
    </source>
</evidence>
<dbReference type="PANTHER" id="PTHR43205:SF7">
    <property type="entry name" value="PROSTAGLANDIN REDUCTASE 1"/>
    <property type="match status" value="1"/>
</dbReference>